<dbReference type="InterPro" id="IPR005625">
    <property type="entry name" value="PepSY-ass_TM"/>
</dbReference>
<feature type="transmembrane region" description="Helical" evidence="1">
    <location>
        <begin position="12"/>
        <end position="34"/>
    </location>
</feature>
<accession>A0ABV0GL45</accession>
<feature type="transmembrane region" description="Helical" evidence="1">
    <location>
        <begin position="152"/>
        <end position="172"/>
    </location>
</feature>
<sequence length="434" mass="46879">MKRSHWLWLHRCVGLVLAGFLLVAGLTGSLLAFYRPLDEAFAAALLKAPQPVGAVALDPLVVRERLLRRHAGLRIDAVPLSVEPGRSLAFLVQAAPGAAAALAIDELYVDPWTGRELGGRLWGDPAQGRVNVMPFLYRLHYALLAPSWGRTVLGLVALLWSLDCLVGAYLTLPLRMPRREGPLVRQGRGWWARWRQAWCVRRGAGYRSTVDLHRAGGLWLWALLFVIAWSGVSFNLAPVYRPVMAALLGPWEAAALPQAAGLADGVEPDWPAARAHARALMAAAAGAAGIAVGREESLALDRGAGTWRYVVHSDRDVGPQRGQSTLLFDAVNGALLAVQWPTGQQAARTATTWLTALHTGRVGGLPLRLLLAATGLVVAMLSVTGALIWARKRAGRRCLRHAGALRPPVSRAAGMDWWGDTAGAGRPTVENRRR</sequence>
<evidence type="ECO:0000313" key="2">
    <source>
        <dbReference type="EMBL" id="MEO3715755.1"/>
    </source>
</evidence>
<protein>
    <submittedName>
        <fullName evidence="2">PepSY-associated TM helix domain-containing protein</fullName>
    </submittedName>
</protein>
<dbReference type="PANTHER" id="PTHR34219">
    <property type="entry name" value="IRON-REGULATED INNER MEMBRANE PROTEIN-RELATED"/>
    <property type="match status" value="1"/>
</dbReference>
<comment type="caution">
    <text evidence="2">The sequence shown here is derived from an EMBL/GenBank/DDBJ whole genome shotgun (WGS) entry which is preliminary data.</text>
</comment>
<evidence type="ECO:0000256" key="1">
    <source>
        <dbReference type="SAM" id="Phobius"/>
    </source>
</evidence>
<dbReference type="EMBL" id="JBDPZC010000018">
    <property type="protein sequence ID" value="MEO3715755.1"/>
    <property type="molecule type" value="Genomic_DNA"/>
</dbReference>
<gene>
    <name evidence="2" type="ORF">ABDJ40_23525</name>
</gene>
<dbReference type="Proteomes" id="UP001462640">
    <property type="component" value="Unassembled WGS sequence"/>
</dbReference>
<keyword evidence="1" id="KW-0472">Membrane</keyword>
<keyword evidence="1" id="KW-0812">Transmembrane</keyword>
<feature type="transmembrane region" description="Helical" evidence="1">
    <location>
        <begin position="369"/>
        <end position="390"/>
    </location>
</feature>
<feature type="transmembrane region" description="Helical" evidence="1">
    <location>
        <begin position="218"/>
        <end position="240"/>
    </location>
</feature>
<reference evidence="2 3" key="1">
    <citation type="submission" date="2024-05" db="EMBL/GenBank/DDBJ databases">
        <title>Roseateles sp. 2.12 16S ribosomal RNA gene Genome sequencing and assembly.</title>
        <authorList>
            <person name="Woo H."/>
        </authorList>
    </citation>
    <scope>NUCLEOTIDE SEQUENCE [LARGE SCALE GENOMIC DNA]</scope>
    <source>
        <strain evidence="2 3">2.12</strain>
    </source>
</reference>
<organism evidence="2 3">
    <name type="scientific">Roseateles flavus</name>
    <dbReference type="NCBI Taxonomy" id="3149041"/>
    <lineage>
        <taxon>Bacteria</taxon>
        <taxon>Pseudomonadati</taxon>
        <taxon>Pseudomonadota</taxon>
        <taxon>Betaproteobacteria</taxon>
        <taxon>Burkholderiales</taxon>
        <taxon>Sphaerotilaceae</taxon>
        <taxon>Roseateles</taxon>
    </lineage>
</organism>
<evidence type="ECO:0000313" key="3">
    <source>
        <dbReference type="Proteomes" id="UP001462640"/>
    </source>
</evidence>
<dbReference type="PANTHER" id="PTHR34219:SF5">
    <property type="entry name" value="BLR4505 PROTEIN"/>
    <property type="match status" value="1"/>
</dbReference>
<name>A0ABV0GL45_9BURK</name>
<dbReference type="Pfam" id="PF03929">
    <property type="entry name" value="PepSY_TM"/>
    <property type="match status" value="1"/>
</dbReference>
<keyword evidence="1" id="KW-1133">Transmembrane helix</keyword>
<keyword evidence="3" id="KW-1185">Reference proteome</keyword>
<dbReference type="RefSeq" id="WP_347613408.1">
    <property type="nucleotide sequence ID" value="NZ_JBDPZC010000018.1"/>
</dbReference>
<proteinExistence type="predicted"/>